<dbReference type="FunFam" id="3.40.50.300:FF:000866">
    <property type="entry name" value="Molybdate ABC transporter ATP-binding protein ModF"/>
    <property type="match status" value="1"/>
</dbReference>
<dbReference type="InterPro" id="IPR027417">
    <property type="entry name" value="P-loop_NTPase"/>
</dbReference>
<comment type="caution">
    <text evidence="5">The sequence shown here is derived from an EMBL/GenBank/DDBJ whole genome shotgun (WGS) entry which is preliminary data.</text>
</comment>
<dbReference type="InterPro" id="IPR003439">
    <property type="entry name" value="ABC_transporter-like_ATP-bd"/>
</dbReference>
<keyword evidence="2" id="KW-0547">Nucleotide-binding</keyword>
<dbReference type="AlphaFoldDB" id="A0A9E2KN67"/>
<sequence length="483" mass="53440">MMLDFDNAKFYLTDKLTVSIPKLTLKPHDLIVLIGQNGSGKSAIARALAGELKLLSGTAPQGVHTELVSFEKQQQLFEADYDMRNTDNGTAKEEIGITGEDLLQGLDVKSVNEAIIALNAAALIKRPIRTLSGGEGRRMLLIKALGAKPDFLIFDTPFDALDVATRKNLLEIIDYVHRNYELPIVLIVNRPDEIPQDLTALGIIADLSIVKLDSKEKIEQDEEARTLLFCGNLEMQDLPKAPGKLALLPLRDGPLVSLKHVNITYNRPVLQDLTFTVNPGEHWQITGPNGAGKSTLLSLITGDNPLVYVNDVTVCGIKRGSGESIWDIKKYFGYVSGSLHLDYRVSAPVINVVLSGFYDSIGLYQHPGDEELKLARQWLKLINLANKEHVSFKTLSFGQQRLLLIVRALVKNPPLLILDEPLQGLDAYGRALVRGFLTYFMEHGRTSLLFVSHHQEDAPAGITHRLSFVPHSDGTYSIEQVKL</sequence>
<reference evidence="5" key="1">
    <citation type="journal article" date="2021" name="PeerJ">
        <title>Extensive microbial diversity within the chicken gut microbiome revealed by metagenomics and culture.</title>
        <authorList>
            <person name="Gilroy R."/>
            <person name="Ravi A."/>
            <person name="Getino M."/>
            <person name="Pursley I."/>
            <person name="Horton D.L."/>
            <person name="Alikhan N.F."/>
            <person name="Baker D."/>
            <person name="Gharbi K."/>
            <person name="Hall N."/>
            <person name="Watson M."/>
            <person name="Adriaenssens E.M."/>
            <person name="Foster-Nyarko E."/>
            <person name="Jarju S."/>
            <person name="Secka A."/>
            <person name="Antonio M."/>
            <person name="Oren A."/>
            <person name="Chaudhuri R.R."/>
            <person name="La Ragione R."/>
            <person name="Hildebrand F."/>
            <person name="Pallen M.J."/>
        </authorList>
    </citation>
    <scope>NUCLEOTIDE SEQUENCE</scope>
    <source>
        <strain evidence="5">687</strain>
    </source>
</reference>
<dbReference type="EMBL" id="JAHLFG010000008">
    <property type="protein sequence ID" value="MBU3826017.1"/>
    <property type="molecule type" value="Genomic_DNA"/>
</dbReference>
<evidence type="ECO:0000313" key="6">
    <source>
        <dbReference type="Proteomes" id="UP000824150"/>
    </source>
</evidence>
<dbReference type="NCBIfam" id="NF008186">
    <property type="entry name" value="PRK10938.1"/>
    <property type="match status" value="1"/>
</dbReference>
<evidence type="ECO:0000313" key="5">
    <source>
        <dbReference type="EMBL" id="MBU3826017.1"/>
    </source>
</evidence>
<evidence type="ECO:0000259" key="4">
    <source>
        <dbReference type="PROSITE" id="PS50893"/>
    </source>
</evidence>
<dbReference type="PROSITE" id="PS50893">
    <property type="entry name" value="ABC_TRANSPORTER_2"/>
    <property type="match status" value="2"/>
</dbReference>
<evidence type="ECO:0000256" key="2">
    <source>
        <dbReference type="ARBA" id="ARBA00022741"/>
    </source>
</evidence>
<dbReference type="Gene3D" id="3.40.50.300">
    <property type="entry name" value="P-loop containing nucleotide triphosphate hydrolases"/>
    <property type="match status" value="2"/>
</dbReference>
<accession>A0A9E2KN67</accession>
<dbReference type="PANTHER" id="PTHR42734">
    <property type="entry name" value="METAL TRANSPORT SYSTEM ATP-BINDING PROTEIN TM_0124-RELATED"/>
    <property type="match status" value="1"/>
</dbReference>
<feature type="domain" description="ABC transporter" evidence="4">
    <location>
        <begin position="233"/>
        <end position="481"/>
    </location>
</feature>
<dbReference type="GO" id="GO:0005524">
    <property type="term" value="F:ATP binding"/>
    <property type="evidence" value="ECO:0007669"/>
    <property type="project" value="UniProtKB-KW"/>
</dbReference>
<dbReference type="PROSITE" id="PS00211">
    <property type="entry name" value="ABC_TRANSPORTER_1"/>
    <property type="match status" value="1"/>
</dbReference>
<feature type="domain" description="ABC transporter" evidence="4">
    <location>
        <begin position="3"/>
        <end position="231"/>
    </location>
</feature>
<keyword evidence="1" id="KW-0813">Transport</keyword>
<dbReference type="GO" id="GO:0016887">
    <property type="term" value="F:ATP hydrolysis activity"/>
    <property type="evidence" value="ECO:0007669"/>
    <property type="project" value="InterPro"/>
</dbReference>
<keyword evidence="3 5" id="KW-0067">ATP-binding</keyword>
<gene>
    <name evidence="5" type="primary">modF</name>
    <name evidence="5" type="ORF">IAA31_00785</name>
</gene>
<evidence type="ECO:0000256" key="1">
    <source>
        <dbReference type="ARBA" id="ARBA00022448"/>
    </source>
</evidence>
<dbReference type="InterPro" id="IPR050153">
    <property type="entry name" value="Metal_Ion_Import_ABC"/>
</dbReference>
<dbReference type="Proteomes" id="UP000824150">
    <property type="component" value="Unassembled WGS sequence"/>
</dbReference>
<reference evidence="5" key="2">
    <citation type="submission" date="2021-04" db="EMBL/GenBank/DDBJ databases">
        <authorList>
            <person name="Gilroy R."/>
        </authorList>
    </citation>
    <scope>NUCLEOTIDE SEQUENCE</scope>
    <source>
        <strain evidence="5">687</strain>
    </source>
</reference>
<proteinExistence type="predicted"/>
<dbReference type="SUPFAM" id="SSF52540">
    <property type="entry name" value="P-loop containing nucleoside triphosphate hydrolases"/>
    <property type="match status" value="2"/>
</dbReference>
<dbReference type="SMART" id="SM00382">
    <property type="entry name" value="AAA"/>
    <property type="match status" value="2"/>
</dbReference>
<dbReference type="InterPro" id="IPR003593">
    <property type="entry name" value="AAA+_ATPase"/>
</dbReference>
<name>A0A9E2KN67_9GAMM</name>
<protein>
    <submittedName>
        <fullName evidence="5">Molybdate ABC transporter ATP-binding protein ModF</fullName>
    </submittedName>
</protein>
<dbReference type="InterPro" id="IPR017871">
    <property type="entry name" value="ABC_transporter-like_CS"/>
</dbReference>
<organism evidence="5 6">
    <name type="scientific">Candidatus Anaerobiospirillum merdipullorum</name>
    <dbReference type="NCBI Taxonomy" id="2838450"/>
    <lineage>
        <taxon>Bacteria</taxon>
        <taxon>Pseudomonadati</taxon>
        <taxon>Pseudomonadota</taxon>
        <taxon>Gammaproteobacteria</taxon>
        <taxon>Aeromonadales</taxon>
        <taxon>Succinivibrionaceae</taxon>
        <taxon>Anaerobiospirillum</taxon>
    </lineage>
</organism>
<evidence type="ECO:0000256" key="3">
    <source>
        <dbReference type="ARBA" id="ARBA00022840"/>
    </source>
</evidence>
<dbReference type="Pfam" id="PF00005">
    <property type="entry name" value="ABC_tran"/>
    <property type="match status" value="2"/>
</dbReference>